<dbReference type="SMART" id="SM00184">
    <property type="entry name" value="RING"/>
    <property type="match status" value="1"/>
</dbReference>
<keyword evidence="12" id="KW-1185">Reference proteome</keyword>
<dbReference type="SMART" id="SM00336">
    <property type="entry name" value="BBOX"/>
    <property type="match status" value="1"/>
</dbReference>
<evidence type="ECO:0000256" key="1">
    <source>
        <dbReference type="ARBA" id="ARBA00022588"/>
    </source>
</evidence>
<dbReference type="InterPro" id="IPR013320">
    <property type="entry name" value="ConA-like_dom_sf"/>
</dbReference>
<dbReference type="Ensembl" id="ENSSGRT00000105664.1">
    <property type="protein sequence ID" value="ENSSGRP00000099325.1"/>
    <property type="gene ID" value="ENSSGRG00000049282.1"/>
</dbReference>
<dbReference type="Pfam" id="PF15227">
    <property type="entry name" value="zf-C3HC4_4"/>
    <property type="match status" value="1"/>
</dbReference>
<dbReference type="SUPFAM" id="SSF57850">
    <property type="entry name" value="RING/U-box"/>
    <property type="match status" value="1"/>
</dbReference>
<dbReference type="AlphaFoldDB" id="A0A672SDT9"/>
<dbReference type="Gene3D" id="3.30.160.60">
    <property type="entry name" value="Classic Zinc Finger"/>
    <property type="match status" value="1"/>
</dbReference>
<dbReference type="InterPro" id="IPR058030">
    <property type="entry name" value="TRIM8/14/16/25/29/45/65_CC"/>
</dbReference>
<evidence type="ECO:0000256" key="6">
    <source>
        <dbReference type="PROSITE-ProRule" id="PRU00024"/>
    </source>
</evidence>
<evidence type="ECO:0000256" key="3">
    <source>
        <dbReference type="ARBA" id="ARBA00022771"/>
    </source>
</evidence>
<organism evidence="11 12">
    <name type="scientific">Sinocyclocheilus grahami</name>
    <name type="common">Dianchi golden-line fish</name>
    <name type="synonym">Barbus grahami</name>
    <dbReference type="NCBI Taxonomy" id="75366"/>
    <lineage>
        <taxon>Eukaryota</taxon>
        <taxon>Metazoa</taxon>
        <taxon>Chordata</taxon>
        <taxon>Craniata</taxon>
        <taxon>Vertebrata</taxon>
        <taxon>Euteleostomi</taxon>
        <taxon>Actinopterygii</taxon>
        <taxon>Neopterygii</taxon>
        <taxon>Teleostei</taxon>
        <taxon>Ostariophysi</taxon>
        <taxon>Cypriniformes</taxon>
        <taxon>Cyprinidae</taxon>
        <taxon>Cyprininae</taxon>
        <taxon>Sinocyclocheilus</taxon>
    </lineage>
</organism>
<protein>
    <submittedName>
        <fullName evidence="11">Tripartite motif-containing protein 16-like</fullName>
    </submittedName>
</protein>
<keyword evidence="1" id="KW-0399">Innate immunity</keyword>
<dbReference type="GO" id="GO:0008270">
    <property type="term" value="F:zinc ion binding"/>
    <property type="evidence" value="ECO:0007669"/>
    <property type="project" value="UniProtKB-KW"/>
</dbReference>
<feature type="domain" description="B30.2/SPRY" evidence="10">
    <location>
        <begin position="373"/>
        <end position="567"/>
    </location>
</feature>
<evidence type="ECO:0000313" key="11">
    <source>
        <dbReference type="Ensembl" id="ENSSGRP00000099325.1"/>
    </source>
</evidence>
<dbReference type="InterPro" id="IPR000315">
    <property type="entry name" value="Znf_B-box"/>
</dbReference>
<evidence type="ECO:0000256" key="5">
    <source>
        <dbReference type="ARBA" id="ARBA00022859"/>
    </source>
</evidence>
<dbReference type="InterPro" id="IPR013083">
    <property type="entry name" value="Znf_RING/FYVE/PHD"/>
</dbReference>
<keyword evidence="3 6" id="KW-0863">Zinc-finger</keyword>
<dbReference type="Gene3D" id="2.60.120.920">
    <property type="match status" value="1"/>
</dbReference>
<feature type="coiled-coil region" evidence="7">
    <location>
        <begin position="263"/>
        <end position="290"/>
    </location>
</feature>
<dbReference type="InParanoid" id="A0A672SDT9"/>
<reference evidence="11" key="1">
    <citation type="submission" date="2025-08" db="UniProtKB">
        <authorList>
            <consortium name="Ensembl"/>
        </authorList>
    </citation>
    <scope>IDENTIFICATION</scope>
</reference>
<keyword evidence="2" id="KW-0479">Metal-binding</keyword>
<evidence type="ECO:0000256" key="7">
    <source>
        <dbReference type="SAM" id="Coils"/>
    </source>
</evidence>
<dbReference type="Pfam" id="PF13765">
    <property type="entry name" value="PRY"/>
    <property type="match status" value="1"/>
</dbReference>
<name>A0A672SDT9_SINGR</name>
<dbReference type="PRINTS" id="PR01407">
    <property type="entry name" value="BUTYPHLNCDUF"/>
</dbReference>
<evidence type="ECO:0000259" key="9">
    <source>
        <dbReference type="PROSITE" id="PS50119"/>
    </source>
</evidence>
<dbReference type="Proteomes" id="UP000472262">
    <property type="component" value="Unassembled WGS sequence"/>
</dbReference>
<feature type="domain" description="RING-type" evidence="8">
    <location>
        <begin position="13"/>
        <end position="56"/>
    </location>
</feature>
<dbReference type="CDD" id="cd16040">
    <property type="entry name" value="SPRY_PRY_SNTX"/>
    <property type="match status" value="1"/>
</dbReference>
<dbReference type="InterPro" id="IPR003877">
    <property type="entry name" value="SPRY_dom"/>
</dbReference>
<dbReference type="InterPro" id="IPR043136">
    <property type="entry name" value="B30.2/SPRY_sf"/>
</dbReference>
<dbReference type="PANTHER" id="PTHR25465:SF5">
    <property type="entry name" value="E3 UBIQUITIN_ISG15 LIGASE TRIM25-RELATED"/>
    <property type="match status" value="1"/>
</dbReference>
<feature type="coiled-coil region" evidence="7">
    <location>
        <begin position="202"/>
        <end position="232"/>
    </location>
</feature>
<dbReference type="InterPro" id="IPR051051">
    <property type="entry name" value="E3_ubiq-ligase_TRIM/RNF"/>
</dbReference>
<dbReference type="InterPro" id="IPR017907">
    <property type="entry name" value="Znf_RING_CS"/>
</dbReference>
<dbReference type="CDD" id="cd19769">
    <property type="entry name" value="Bbox2_TRIM16-like"/>
    <property type="match status" value="1"/>
</dbReference>
<dbReference type="Pfam" id="PF00622">
    <property type="entry name" value="SPRY"/>
    <property type="match status" value="1"/>
</dbReference>
<dbReference type="InterPro" id="IPR003879">
    <property type="entry name" value="Butyrophylin_SPRY"/>
</dbReference>
<dbReference type="PROSITE" id="PS50188">
    <property type="entry name" value="B302_SPRY"/>
    <property type="match status" value="1"/>
</dbReference>
<dbReference type="SMART" id="SM00449">
    <property type="entry name" value="SPRY"/>
    <property type="match status" value="1"/>
</dbReference>
<dbReference type="PROSITE" id="PS00518">
    <property type="entry name" value="ZF_RING_1"/>
    <property type="match status" value="1"/>
</dbReference>
<accession>A0A672SDT9</accession>
<dbReference type="Pfam" id="PF00643">
    <property type="entry name" value="zf-B_box"/>
    <property type="match status" value="1"/>
</dbReference>
<dbReference type="InterPro" id="IPR006574">
    <property type="entry name" value="PRY"/>
</dbReference>
<dbReference type="Gene3D" id="4.10.830.40">
    <property type="match status" value="1"/>
</dbReference>
<dbReference type="SUPFAM" id="SSF57845">
    <property type="entry name" value="B-box zinc-binding domain"/>
    <property type="match status" value="1"/>
</dbReference>
<gene>
    <name evidence="11" type="primary">LOC107588250</name>
</gene>
<evidence type="ECO:0000259" key="10">
    <source>
        <dbReference type="PROSITE" id="PS50188"/>
    </source>
</evidence>
<keyword evidence="4" id="KW-0862">Zinc</keyword>
<dbReference type="InterPro" id="IPR001870">
    <property type="entry name" value="B30.2/SPRY"/>
</dbReference>
<evidence type="ECO:0000256" key="4">
    <source>
        <dbReference type="ARBA" id="ARBA00022833"/>
    </source>
</evidence>
<dbReference type="SUPFAM" id="SSF49899">
    <property type="entry name" value="Concanavalin A-like lectins/glucanases"/>
    <property type="match status" value="1"/>
</dbReference>
<sequence length="567" mass="64886">MAETIFSQDQFSCAVCLDLLKDPVAIPCGHSYCMSCITSYWDQEDQKGVYSCPQCRQTFTPRPALNKNTMLTEVVEQLKKTELQAAVAAGPEDVECDVCTVRKNKAVKSCLVCLNSYCQNHLQQHENLFKGKRHNLTEATGRLQEKTCPTHNKLLEIYCHTDQQCICYLCTMDNHKNHNTVAAVAEMTKKQIILKETQRNFKQRILQRKKDLEELREAVESHKCSAESAVEDSERIFIELIRSIERIRSEMMQMIRERERAAVSRAEGLMYRLEQEIDDLKRRHAELEQISHIHDHIHFLKSFQSLAVSPESGDEPNITLSSLLSFDDVGKSLYQLKEKLEDFCREEIEKISGRGNAADIHVLSVIIELSYVEIIPTNEPKIREEFLQYYSKFTLDPNAVNEHLRLSVWNGVFNVPNVVQQYPDHPDRFDHYPQVLCRESVCGRCYWELEWSGDDGVDISVSYKSVSRKGGRNECVFGCNDQSWSLDCSALLYSFWHNNSYTDLPVPSGRCRRIGVFVDHSAGTLSFYSVSDTMSLIHTVQTTFTQPLYPGFAVHGGSTVKLCDLTA</sequence>
<dbReference type="InterPro" id="IPR001841">
    <property type="entry name" value="Znf_RING"/>
</dbReference>
<dbReference type="PANTHER" id="PTHR25465">
    <property type="entry name" value="B-BOX DOMAIN CONTAINING"/>
    <property type="match status" value="1"/>
</dbReference>
<dbReference type="SMART" id="SM00589">
    <property type="entry name" value="PRY"/>
    <property type="match status" value="1"/>
</dbReference>
<dbReference type="OMA" id="ETPARFW"/>
<dbReference type="PROSITE" id="PS50119">
    <property type="entry name" value="ZF_BBOX"/>
    <property type="match status" value="1"/>
</dbReference>
<evidence type="ECO:0000313" key="12">
    <source>
        <dbReference type="Proteomes" id="UP000472262"/>
    </source>
</evidence>
<proteinExistence type="predicted"/>
<feature type="domain" description="B box-type" evidence="9">
    <location>
        <begin position="143"/>
        <end position="183"/>
    </location>
</feature>
<dbReference type="PROSITE" id="PS50089">
    <property type="entry name" value="ZF_RING_2"/>
    <property type="match status" value="1"/>
</dbReference>
<evidence type="ECO:0000256" key="2">
    <source>
        <dbReference type="ARBA" id="ARBA00022723"/>
    </source>
</evidence>
<evidence type="ECO:0000259" key="8">
    <source>
        <dbReference type="PROSITE" id="PS50089"/>
    </source>
</evidence>
<dbReference type="Gene3D" id="3.30.40.10">
    <property type="entry name" value="Zinc/RING finger domain, C3HC4 (zinc finger)"/>
    <property type="match status" value="1"/>
</dbReference>
<reference evidence="11" key="2">
    <citation type="submission" date="2025-09" db="UniProtKB">
        <authorList>
            <consortium name="Ensembl"/>
        </authorList>
    </citation>
    <scope>IDENTIFICATION</scope>
</reference>
<dbReference type="Pfam" id="PF25600">
    <property type="entry name" value="TRIM_CC"/>
    <property type="match status" value="1"/>
</dbReference>
<dbReference type="GO" id="GO:0005737">
    <property type="term" value="C:cytoplasm"/>
    <property type="evidence" value="ECO:0007669"/>
    <property type="project" value="UniProtKB-ARBA"/>
</dbReference>
<keyword evidence="7" id="KW-0175">Coiled coil</keyword>
<dbReference type="GO" id="GO:0045087">
    <property type="term" value="P:innate immune response"/>
    <property type="evidence" value="ECO:0007669"/>
    <property type="project" value="UniProtKB-KW"/>
</dbReference>
<keyword evidence="5" id="KW-0391">Immunity</keyword>